<dbReference type="Gene3D" id="3.40.50.1820">
    <property type="entry name" value="alpha/beta hydrolase"/>
    <property type="match status" value="1"/>
</dbReference>
<proteinExistence type="predicted"/>
<name>A0A455SVT5_9CHLR</name>
<dbReference type="AlphaFoldDB" id="A0A455SVT5"/>
<reference evidence="1" key="1">
    <citation type="submission" date="2018-12" db="EMBL/GenBank/DDBJ databases">
        <title>Novel natural products biosynthetic potential of the class Ktedonobacteria.</title>
        <authorList>
            <person name="Zheng Y."/>
            <person name="Saitou A."/>
            <person name="Wang C.M."/>
            <person name="Toyoda A."/>
            <person name="Minakuchi Y."/>
            <person name="Sekiguchi Y."/>
            <person name="Ueda K."/>
            <person name="Takano H."/>
            <person name="Sakai Y."/>
            <person name="Yokota A."/>
            <person name="Yabe S."/>
        </authorList>
    </citation>
    <scope>NUCLEOTIDE SEQUENCE</scope>
    <source>
        <strain evidence="1">COM3</strain>
    </source>
</reference>
<dbReference type="EMBL" id="AP019376">
    <property type="protein sequence ID" value="BBH91686.1"/>
    <property type="molecule type" value="Genomic_DNA"/>
</dbReference>
<gene>
    <name evidence="1" type="ORF">KTC_64370</name>
</gene>
<sequence length="135" mass="15228">MPANVVNSGLRLPSMWITRPVSTMLLERQKTGGWQGQEIEQTQNTMHAVYNRLPGDGYFVQVPGMFHIDCTDLSLLSPLSPAIDLRGPVGSKHAHKIINTYALTFFDRHLKGKPQRLLEGSSVPFPEVIFERRRS</sequence>
<organism evidence="1">
    <name type="scientific">Thermosporothrix sp. COM3</name>
    <dbReference type="NCBI Taxonomy" id="2490863"/>
    <lineage>
        <taxon>Bacteria</taxon>
        <taxon>Bacillati</taxon>
        <taxon>Chloroflexota</taxon>
        <taxon>Ktedonobacteria</taxon>
        <taxon>Ktedonobacterales</taxon>
        <taxon>Thermosporotrichaceae</taxon>
        <taxon>Thermosporothrix</taxon>
    </lineage>
</organism>
<dbReference type="InterPro" id="IPR029058">
    <property type="entry name" value="AB_hydrolase_fold"/>
</dbReference>
<evidence type="ECO:0000313" key="1">
    <source>
        <dbReference type="EMBL" id="BBH91686.1"/>
    </source>
</evidence>
<protein>
    <submittedName>
        <fullName evidence="1">Uncharacterized protein</fullName>
    </submittedName>
</protein>
<accession>A0A455SVT5</accession>